<protein>
    <recommendedName>
        <fullName evidence="2 4">Biotin carboxyl carrier protein of acetyl-CoA carboxylase</fullName>
    </recommendedName>
</protein>
<dbReference type="SUPFAM" id="SSF51230">
    <property type="entry name" value="Single hybrid motif"/>
    <property type="match status" value="1"/>
</dbReference>
<evidence type="ECO:0000313" key="6">
    <source>
        <dbReference type="EMBL" id="RDK02746.1"/>
    </source>
</evidence>
<keyword evidence="6" id="KW-0436">Ligase</keyword>
<dbReference type="Gene3D" id="2.40.50.100">
    <property type="match status" value="1"/>
</dbReference>
<gene>
    <name evidence="6" type="ORF">DLM46_10870</name>
</gene>
<keyword evidence="7" id="KW-1185">Reference proteome</keyword>
<dbReference type="Proteomes" id="UP000254875">
    <property type="component" value="Unassembled WGS sequence"/>
</dbReference>
<dbReference type="CDD" id="cd06850">
    <property type="entry name" value="biotinyl_domain"/>
    <property type="match status" value="1"/>
</dbReference>
<dbReference type="AlphaFoldDB" id="A0A370NAW5"/>
<feature type="domain" description="Lipoyl-binding" evidence="5">
    <location>
        <begin position="81"/>
        <end position="158"/>
    </location>
</feature>
<keyword evidence="4" id="KW-0444">Lipid biosynthesis</keyword>
<comment type="pathway">
    <text evidence="4">Lipid metabolism; fatty acid biosynthesis.</text>
</comment>
<dbReference type="GO" id="GO:0009317">
    <property type="term" value="C:acetyl-CoA carboxylase complex"/>
    <property type="evidence" value="ECO:0007669"/>
    <property type="project" value="InterPro"/>
</dbReference>
<keyword evidence="4" id="KW-0275">Fatty acid biosynthesis</keyword>
<dbReference type="OrthoDB" id="9811735at2"/>
<dbReference type="InterPro" id="IPR001249">
    <property type="entry name" value="AcCoA_biotinCC"/>
</dbReference>
<dbReference type="GO" id="GO:0003989">
    <property type="term" value="F:acetyl-CoA carboxylase activity"/>
    <property type="evidence" value="ECO:0007669"/>
    <property type="project" value="InterPro"/>
</dbReference>
<evidence type="ECO:0000256" key="2">
    <source>
        <dbReference type="ARBA" id="ARBA00017562"/>
    </source>
</evidence>
<keyword evidence="4" id="KW-0443">Lipid metabolism</keyword>
<dbReference type="InterPro" id="IPR050709">
    <property type="entry name" value="Biotin_Carboxyl_Carrier/Decarb"/>
</dbReference>
<keyword evidence="4" id="KW-0276">Fatty acid metabolism</keyword>
<dbReference type="PANTHER" id="PTHR45266:SF3">
    <property type="entry name" value="OXALOACETATE DECARBOXYLASE ALPHA CHAIN"/>
    <property type="match status" value="1"/>
</dbReference>
<comment type="function">
    <text evidence="1 4">This protein is a component of the acetyl coenzyme A carboxylase complex; first, biotin carboxylase catalyzes the carboxylation of the carrier protein and then the transcarboxylase transfers the carboxyl group to form malonyl-CoA.</text>
</comment>
<organism evidence="6 7">
    <name type="scientific">Paraburkholderia lacunae</name>
    <dbReference type="NCBI Taxonomy" id="2211104"/>
    <lineage>
        <taxon>Bacteria</taxon>
        <taxon>Pseudomonadati</taxon>
        <taxon>Pseudomonadota</taxon>
        <taxon>Betaproteobacteria</taxon>
        <taxon>Burkholderiales</taxon>
        <taxon>Burkholderiaceae</taxon>
        <taxon>Paraburkholderia</taxon>
    </lineage>
</organism>
<keyword evidence="3 4" id="KW-0092">Biotin</keyword>
<dbReference type="InterPro" id="IPR000089">
    <property type="entry name" value="Biotin_lipoyl"/>
</dbReference>
<evidence type="ECO:0000256" key="4">
    <source>
        <dbReference type="RuleBase" id="RU364072"/>
    </source>
</evidence>
<evidence type="ECO:0000256" key="1">
    <source>
        <dbReference type="ARBA" id="ARBA00003761"/>
    </source>
</evidence>
<name>A0A370NAW5_9BURK</name>
<dbReference type="Pfam" id="PF00364">
    <property type="entry name" value="Biotin_lipoyl"/>
    <property type="match status" value="1"/>
</dbReference>
<evidence type="ECO:0000313" key="7">
    <source>
        <dbReference type="Proteomes" id="UP000254875"/>
    </source>
</evidence>
<dbReference type="UniPathway" id="UPA00094"/>
<proteinExistence type="predicted"/>
<reference evidence="7" key="1">
    <citation type="submission" date="2018-05" db="EMBL/GenBank/DDBJ databases">
        <authorList>
            <person name="Feng T."/>
        </authorList>
    </citation>
    <scope>NUCLEOTIDE SEQUENCE [LARGE SCALE GENOMIC DNA]</scope>
    <source>
        <strain evidence="7">S27</strain>
    </source>
</reference>
<evidence type="ECO:0000256" key="3">
    <source>
        <dbReference type="ARBA" id="ARBA00023267"/>
    </source>
</evidence>
<dbReference type="PRINTS" id="PR01071">
    <property type="entry name" value="ACOABIOTINCC"/>
</dbReference>
<dbReference type="EMBL" id="QHKS01000006">
    <property type="protein sequence ID" value="RDK02746.1"/>
    <property type="molecule type" value="Genomic_DNA"/>
</dbReference>
<sequence>MLRFHGTRPMNTSSIRRLVQMVTQSRIAELQVESEPMGRVIVRNAAPVVASPGNESLAPAARLAGPAAVPPHVTPRPLLAPRRIVASSLVGTYRHGAAENSAPLVRCGETIEAGQVMCVIEAMRLKHEIRSPHDGRLVEVLADEGEPVDFGRPLFIIEALDN</sequence>
<comment type="caution">
    <text evidence="6">The sequence shown here is derived from an EMBL/GenBank/DDBJ whole genome shotgun (WGS) entry which is preliminary data.</text>
</comment>
<accession>A0A370NAW5</accession>
<dbReference type="GO" id="GO:0006633">
    <property type="term" value="P:fatty acid biosynthetic process"/>
    <property type="evidence" value="ECO:0007669"/>
    <property type="project" value="UniProtKB-UniPathway"/>
</dbReference>
<dbReference type="PANTHER" id="PTHR45266">
    <property type="entry name" value="OXALOACETATE DECARBOXYLASE ALPHA CHAIN"/>
    <property type="match status" value="1"/>
</dbReference>
<dbReference type="InterPro" id="IPR011053">
    <property type="entry name" value="Single_hybrid_motif"/>
</dbReference>
<dbReference type="PROSITE" id="PS50968">
    <property type="entry name" value="BIOTINYL_LIPOYL"/>
    <property type="match status" value="1"/>
</dbReference>
<evidence type="ECO:0000259" key="5">
    <source>
        <dbReference type="PROSITE" id="PS50968"/>
    </source>
</evidence>